<gene>
    <name evidence="2" type="ORF">HMPREF9555_01529</name>
</gene>
<evidence type="ECO:0000313" key="2">
    <source>
        <dbReference type="EMBL" id="EFW29309.1"/>
    </source>
</evidence>
<keyword evidence="1" id="KW-0472">Membrane</keyword>
<comment type="caution">
    <text evidence="2">The sequence shown here is derived from an EMBL/GenBank/DDBJ whole genome shotgun (WGS) entry which is preliminary data.</text>
</comment>
<organism evidence="2 3">
    <name type="scientific">Selenomonas artemidis F0399</name>
    <dbReference type="NCBI Taxonomy" id="749551"/>
    <lineage>
        <taxon>Bacteria</taxon>
        <taxon>Bacillati</taxon>
        <taxon>Bacillota</taxon>
        <taxon>Negativicutes</taxon>
        <taxon>Selenomonadales</taxon>
        <taxon>Selenomonadaceae</taxon>
        <taxon>Selenomonas</taxon>
    </lineage>
</organism>
<keyword evidence="1" id="KW-1133">Transmembrane helix</keyword>
<evidence type="ECO:0000256" key="1">
    <source>
        <dbReference type="SAM" id="Phobius"/>
    </source>
</evidence>
<evidence type="ECO:0000313" key="3">
    <source>
        <dbReference type="Proteomes" id="UP000004633"/>
    </source>
</evidence>
<name>E7N3F3_9FIRM</name>
<accession>E7N3F3</accession>
<protein>
    <submittedName>
        <fullName evidence="2">Uncharacterized protein</fullName>
    </submittedName>
</protein>
<reference evidence="2 3" key="1">
    <citation type="submission" date="2010-08" db="EMBL/GenBank/DDBJ databases">
        <authorList>
            <person name="Weinstock G."/>
            <person name="Sodergren E."/>
            <person name="Clifton S."/>
            <person name="Fulton L."/>
            <person name="Fulton B."/>
            <person name="Courtney L."/>
            <person name="Fronick C."/>
            <person name="Harrison M."/>
            <person name="Strong C."/>
            <person name="Farmer C."/>
            <person name="Delahaunty K."/>
            <person name="Markovic C."/>
            <person name="Hall O."/>
            <person name="Minx P."/>
            <person name="Tomlinson C."/>
            <person name="Mitreva M."/>
            <person name="Hou S."/>
            <person name="Chen J."/>
            <person name="Wollam A."/>
            <person name="Pepin K.H."/>
            <person name="Johnson M."/>
            <person name="Bhonagiri V."/>
            <person name="Zhang X."/>
            <person name="Suruliraj S."/>
            <person name="Warren W."/>
            <person name="Chinwalla A."/>
            <person name="Mardis E.R."/>
            <person name="Wilson R.K."/>
        </authorList>
    </citation>
    <scope>NUCLEOTIDE SEQUENCE [LARGE SCALE GENOMIC DNA]</scope>
    <source>
        <strain evidence="2 3">F0399</strain>
    </source>
</reference>
<dbReference type="AlphaFoldDB" id="E7N3F3"/>
<keyword evidence="1" id="KW-0812">Transmembrane</keyword>
<dbReference type="STRING" id="749551.HMPREF9555_01529"/>
<sequence length="300" mass="35188">MDCFCLLSMLVKGDAASTTKSASIDVRENPHQDLSDLSRDWGNALNELGRIFDKKKIEEQQELAAVFGEEAYRRRARFVPIHGRRIYMRRFMRNFKKLPKHIRCACIVILILPSTIVAYYIFGYTYYLVAWLFLPGDYYVYAKDCEIYAAGRITRSLQVFKEEDGMLYFIDNYGFWALDCVTDNIKVFNPELTDEDIQDLQAAQTATEKDYGFDTDLKEPKDKNDIYLMIRHKKRWYDGRLTIVNHIEELSEDARRVYGELERKEGDGVIVCPQPRAADPYGFFFQPVDYMIGWWKRGIT</sequence>
<dbReference type="HOGENOM" id="CLU_927164_0_0_9"/>
<keyword evidence="3" id="KW-1185">Reference proteome</keyword>
<dbReference type="Proteomes" id="UP000004633">
    <property type="component" value="Unassembled WGS sequence"/>
</dbReference>
<proteinExistence type="predicted"/>
<dbReference type="EMBL" id="AECV01000031">
    <property type="protein sequence ID" value="EFW29309.1"/>
    <property type="molecule type" value="Genomic_DNA"/>
</dbReference>
<feature type="transmembrane region" description="Helical" evidence="1">
    <location>
        <begin position="102"/>
        <end position="122"/>
    </location>
</feature>